<feature type="chain" id="PRO_5004627862" description="Autotransporter domain-containing protein" evidence="2">
    <location>
        <begin position="24"/>
        <end position="967"/>
    </location>
</feature>
<comment type="caution">
    <text evidence="4">The sequence shown here is derived from an EMBL/GenBank/DDBJ whole genome shotgun (WGS) entry which is preliminary data.</text>
</comment>
<evidence type="ECO:0000313" key="4">
    <source>
        <dbReference type="EMBL" id="ERJ32530.1"/>
    </source>
</evidence>
<protein>
    <recommendedName>
        <fullName evidence="3">Autotransporter domain-containing protein</fullName>
    </recommendedName>
</protein>
<evidence type="ECO:0000256" key="1">
    <source>
        <dbReference type="SAM" id="Coils"/>
    </source>
</evidence>
<keyword evidence="1" id="KW-0175">Coiled coil</keyword>
<feature type="coiled-coil region" evidence="1">
    <location>
        <begin position="229"/>
        <end position="256"/>
    </location>
</feature>
<dbReference type="InterPro" id="IPR005546">
    <property type="entry name" value="Autotransporte_beta"/>
</dbReference>
<organism evidence="4 5">
    <name type="scientific">Campylobacter concisus UNSW2</name>
    <dbReference type="NCBI Taxonomy" id="1242965"/>
    <lineage>
        <taxon>Bacteria</taxon>
        <taxon>Pseudomonadati</taxon>
        <taxon>Campylobacterota</taxon>
        <taxon>Epsilonproteobacteria</taxon>
        <taxon>Campylobacterales</taxon>
        <taxon>Campylobacteraceae</taxon>
        <taxon>Campylobacter</taxon>
    </lineage>
</organism>
<dbReference type="Gene3D" id="2.40.128.130">
    <property type="entry name" value="Autotransporter beta-domain"/>
    <property type="match status" value="1"/>
</dbReference>
<keyword evidence="2" id="KW-0732">Signal</keyword>
<proteinExistence type="predicted"/>
<reference evidence="4 5" key="1">
    <citation type="journal article" date="2013" name="BMC Genomics">
        <title>Comparative genomics of Campylobacter concisus isolates reveals genetic diversity and provides insights into disease association.</title>
        <authorList>
            <person name="Deshpande N.P."/>
            <person name="Kaakoush N.O."/>
            <person name="Wilkins M.R."/>
            <person name="Mitchell H.M."/>
        </authorList>
    </citation>
    <scope>NUCLEOTIDE SEQUENCE [LARGE SCALE GENOMIC DNA]</scope>
    <source>
        <strain evidence="4 5">UNSW2</strain>
    </source>
</reference>
<dbReference type="RefSeq" id="WP_021092288.1">
    <property type="nucleotide sequence ID" value="NZ_ANNJ01000003.1"/>
</dbReference>
<name>U2FQ32_9BACT</name>
<dbReference type="SMART" id="SM00869">
    <property type="entry name" value="Autotransporter"/>
    <property type="match status" value="1"/>
</dbReference>
<dbReference type="EMBL" id="ANNJ01000003">
    <property type="protein sequence ID" value="ERJ32530.1"/>
    <property type="molecule type" value="Genomic_DNA"/>
</dbReference>
<feature type="domain" description="Autotransporter" evidence="3">
    <location>
        <begin position="705"/>
        <end position="967"/>
    </location>
</feature>
<dbReference type="Proteomes" id="UP000016625">
    <property type="component" value="Unassembled WGS sequence"/>
</dbReference>
<gene>
    <name evidence="4" type="ORF">UNSW2_159</name>
</gene>
<accession>U2FQ32</accession>
<dbReference type="InterPro" id="IPR036709">
    <property type="entry name" value="Autotransporte_beta_dom_sf"/>
</dbReference>
<evidence type="ECO:0000313" key="5">
    <source>
        <dbReference type="Proteomes" id="UP000016625"/>
    </source>
</evidence>
<dbReference type="AlphaFoldDB" id="U2FQ32"/>
<feature type="signal peptide" evidence="2">
    <location>
        <begin position="1"/>
        <end position="23"/>
    </location>
</feature>
<dbReference type="PATRIC" id="fig|1242965.3.peg.255"/>
<dbReference type="SUPFAM" id="SSF103515">
    <property type="entry name" value="Autotransporter"/>
    <property type="match status" value="1"/>
</dbReference>
<evidence type="ECO:0000259" key="3">
    <source>
        <dbReference type="PROSITE" id="PS51208"/>
    </source>
</evidence>
<evidence type="ECO:0000256" key="2">
    <source>
        <dbReference type="SAM" id="SignalP"/>
    </source>
</evidence>
<dbReference type="Pfam" id="PF03797">
    <property type="entry name" value="Autotransporter"/>
    <property type="match status" value="1"/>
</dbReference>
<sequence>MKISKIACVALLGASFAVSSAFATPQSDYDGAVSAKEAAIKANKTSQKEKADAFNNVMTQVKVLQGIKELKDWDGTATNTDPEKAKTFKKISDAVAAIKDELTKIKPASDSLEIKAADDTSKLTIDSTGVVNVNIDGNGGKQEATGEVILDFANPATNAIDIAKIFSDKNANVWNEFVKAFADEHAKLVKERDEKLADNIKNTLDPDIQAKAVVLATAETNTPTYEGTVKNYDALNNALKNDVAAKEKAKADKEKELAAAVKTLQTGADKDKVALKGTDATSIAKQADAVAAAKNELTTAAAGSDDDAKKAALKKAIEAGVPVENAGKKLSAADVDKLSTTDLGTVATAAKTAAGDAETAMTTVKTKAGAVETANNDIETAKDSLADFQDKASSKSGVAKLAKDELKSYKENLDPKKTGSEAKKIADAQTAKAAAEKTLADNVKGFKDVANSDKVALKGTSADSIKKQAEDVTAAKAAALAAAAGTDDVKKAAIKQAIEAGVVVENAGKKLTVADLANLDTAGVTAALTSATTNTADAETAMGTIAGNATAVKAQDTIIETSTKAIADQKAKVKEISNTRAKAIATSENLDKGESDVLTALSDIFDSNARVESIIAEESADDVAEGVSELHSTLDTATKSLNKGNFTDIVIFNTNLATNTRLAKLSNPYNGNLALAYAVKNMAGEKFADNGSDALSSVVKEYTNRYNYDNNLWGNVFGGKAKVKDAANADVYGFTLGYDKAFDNTIVGGFFTLAKAQSDGNNVKNDADNYSFGVYTRSYFGQNELDSKFAYGFAKNTLKTKTSLIGDNEGKYDSKYFDIALDYGYVFNIGNAKFVKPIFGLEYTNLKNDSFTAGGPVDLNFAKTSVKTLNAKLGAEFRAYTEKGDYFYVTPGIERELSKSADDSVLNFAGSRNVTFDADKRKYTYATLKTGAEFKITDSLSTNINFGVKARSKNQFYNGTLGLSYKF</sequence>
<dbReference type="PROSITE" id="PS51208">
    <property type="entry name" value="AUTOTRANSPORTER"/>
    <property type="match status" value="1"/>
</dbReference>